<accession>A0A6A8A1Q8</accession>
<organism evidence="2 3">
    <name type="scientific">Endobacterium cereale</name>
    <dbReference type="NCBI Taxonomy" id="2663029"/>
    <lineage>
        <taxon>Bacteria</taxon>
        <taxon>Pseudomonadati</taxon>
        <taxon>Pseudomonadota</taxon>
        <taxon>Alphaproteobacteria</taxon>
        <taxon>Hyphomicrobiales</taxon>
        <taxon>Rhizobiaceae</taxon>
        <taxon>Endobacterium</taxon>
    </lineage>
</organism>
<feature type="signal peptide" evidence="1">
    <location>
        <begin position="1"/>
        <end position="24"/>
    </location>
</feature>
<keyword evidence="3" id="KW-1185">Reference proteome</keyword>
<name>A0A6A8A1Q8_9HYPH</name>
<reference evidence="2 3" key="1">
    <citation type="submission" date="2019-11" db="EMBL/GenBank/DDBJ databases">
        <title>Genome analysis of Rhizobacterium cereale a novel genus and species isolated from maize roots in North Spain.</title>
        <authorList>
            <person name="Menendez E."/>
            <person name="Flores-Felix J.D."/>
            <person name="Ramirez-Bahena M.-H."/>
            <person name="Igual J.M."/>
            <person name="Garcia-Fraile P."/>
            <person name="Peix A."/>
            <person name="Velazquez E."/>
        </authorList>
    </citation>
    <scope>NUCLEOTIDE SEQUENCE [LARGE SCALE GENOMIC DNA]</scope>
    <source>
        <strain evidence="2 3">RZME27</strain>
    </source>
</reference>
<dbReference type="PANTHER" id="PTHR42941">
    <property type="entry name" value="SLL1037 PROTEIN"/>
    <property type="match status" value="1"/>
</dbReference>
<dbReference type="SUPFAM" id="SSF53850">
    <property type="entry name" value="Periplasmic binding protein-like II"/>
    <property type="match status" value="1"/>
</dbReference>
<dbReference type="NCBIfam" id="TIGR02122">
    <property type="entry name" value="TRAP_TAXI"/>
    <property type="match status" value="1"/>
</dbReference>
<dbReference type="RefSeq" id="WP_153352132.1">
    <property type="nucleotide sequence ID" value="NZ_JAYKOO010000001.1"/>
</dbReference>
<keyword evidence="1" id="KW-0732">Signal</keyword>
<evidence type="ECO:0000313" key="2">
    <source>
        <dbReference type="EMBL" id="MQY44563.1"/>
    </source>
</evidence>
<dbReference type="Proteomes" id="UP000435138">
    <property type="component" value="Unassembled WGS sequence"/>
</dbReference>
<feature type="chain" id="PRO_5025590479" evidence="1">
    <location>
        <begin position="25"/>
        <end position="340"/>
    </location>
</feature>
<proteinExistence type="predicted"/>
<comment type="caution">
    <text evidence="2">The sequence shown here is derived from an EMBL/GenBank/DDBJ whole genome shotgun (WGS) entry which is preliminary data.</text>
</comment>
<dbReference type="EMBL" id="WIXI01000022">
    <property type="protein sequence ID" value="MQY44563.1"/>
    <property type="molecule type" value="Genomic_DNA"/>
</dbReference>
<dbReference type="AlphaFoldDB" id="A0A6A8A1Q8"/>
<dbReference type="Pfam" id="PF16868">
    <property type="entry name" value="NMT1_3"/>
    <property type="match status" value="1"/>
</dbReference>
<dbReference type="Gene3D" id="3.40.190.10">
    <property type="entry name" value="Periplasmic binding protein-like II"/>
    <property type="match status" value="2"/>
</dbReference>
<gene>
    <name evidence="2" type="ORF">GAO09_00545</name>
</gene>
<dbReference type="PANTHER" id="PTHR42941:SF1">
    <property type="entry name" value="SLL1037 PROTEIN"/>
    <property type="match status" value="1"/>
</dbReference>
<dbReference type="InterPro" id="IPR011852">
    <property type="entry name" value="TRAP_TAXI"/>
</dbReference>
<sequence length="340" mass="37410">MKFAVLNVIALSFVGALAPQAASAQEAERHIMAAGAGSTQGLIAKDIAGLGDRCGLPLSVVSSKGALESFFGVRNRHNTQFGIVDSDLLNYLNSYKTESADVRAAVQGMRIMLPLYDAEVHVLAPANIRTLQDLRGKRIGVGEKDSTAYLTSQLMFDILRIPVAERVTGTTDEMIELLRQGEIDAMIRVAGAPVEALADRRIDDTFHLVPITEELLRASYKQVTIPAGMYPYQRSPVQTVAVKTLLMTYEYGTGKNAYYNTACKAVADFTNLVVDNIDELRRTGHPKWKDIDLTEVPKGWEVGMCVRKGLDPTYKVSCTNTVDDVGNNEYLQLLEQHLKR</sequence>
<protein>
    <submittedName>
        <fullName evidence="2">TAXI family TRAP transporter solute-binding subunit</fullName>
    </submittedName>
</protein>
<evidence type="ECO:0000256" key="1">
    <source>
        <dbReference type="SAM" id="SignalP"/>
    </source>
</evidence>
<evidence type="ECO:0000313" key="3">
    <source>
        <dbReference type="Proteomes" id="UP000435138"/>
    </source>
</evidence>